<comment type="cofactor">
    <cofactor evidence="1">
        <name>FAD</name>
        <dbReference type="ChEBI" id="CHEBI:57692"/>
    </cofactor>
</comment>
<dbReference type="OrthoDB" id="9216783at2759"/>
<dbReference type="EMBL" id="QXTE01000997">
    <property type="protein sequence ID" value="TFJ95913.1"/>
    <property type="molecule type" value="Genomic_DNA"/>
</dbReference>
<evidence type="ECO:0000256" key="3">
    <source>
        <dbReference type="ARBA" id="ARBA00022630"/>
    </source>
</evidence>
<protein>
    <submittedName>
        <fullName evidence="9">3-oxoadipate CoA-transferase</fullName>
    </submittedName>
</protein>
<name>A0A4D9DLV1_9SAUR</name>
<dbReference type="GO" id="GO:0016740">
    <property type="term" value="F:transferase activity"/>
    <property type="evidence" value="ECO:0007669"/>
    <property type="project" value="UniProtKB-KW"/>
</dbReference>
<reference evidence="9 10" key="2">
    <citation type="submission" date="2019-04" db="EMBL/GenBank/DDBJ databases">
        <title>The genome sequence of big-headed turtle.</title>
        <authorList>
            <person name="Gong S."/>
        </authorList>
    </citation>
    <scope>NUCLEOTIDE SEQUENCE [LARGE SCALE GENOMIC DNA]</scope>
    <source>
        <strain evidence="9">DO16091913</strain>
        <tissue evidence="9">Muscle</tissue>
    </source>
</reference>
<organism evidence="9 10">
    <name type="scientific">Platysternon megacephalum</name>
    <name type="common">big-headed turtle</name>
    <dbReference type="NCBI Taxonomy" id="55544"/>
    <lineage>
        <taxon>Eukaryota</taxon>
        <taxon>Metazoa</taxon>
        <taxon>Chordata</taxon>
        <taxon>Craniata</taxon>
        <taxon>Vertebrata</taxon>
        <taxon>Euteleostomi</taxon>
        <taxon>Archelosauria</taxon>
        <taxon>Testudinata</taxon>
        <taxon>Testudines</taxon>
        <taxon>Cryptodira</taxon>
        <taxon>Durocryptodira</taxon>
        <taxon>Testudinoidea</taxon>
        <taxon>Platysternidae</taxon>
        <taxon>Platysternon</taxon>
    </lineage>
</organism>
<gene>
    <name evidence="9" type="ORF">DR999_PMT22361</name>
</gene>
<evidence type="ECO:0000313" key="10">
    <source>
        <dbReference type="Proteomes" id="UP000297703"/>
    </source>
</evidence>
<feature type="region of interest" description="Disordered" evidence="7">
    <location>
        <begin position="182"/>
        <end position="220"/>
    </location>
</feature>
<keyword evidence="9" id="KW-0808">Transferase</keyword>
<dbReference type="STRING" id="55544.A0A4D9DLV1"/>
<proteinExistence type="inferred from homology"/>
<evidence type="ECO:0000256" key="7">
    <source>
        <dbReference type="SAM" id="MobiDB-lite"/>
    </source>
</evidence>
<evidence type="ECO:0000259" key="8">
    <source>
        <dbReference type="Pfam" id="PF00441"/>
    </source>
</evidence>
<accession>A0A4D9DLV1</accession>
<reference evidence="9 10" key="1">
    <citation type="submission" date="2019-04" db="EMBL/GenBank/DDBJ databases">
        <title>Draft genome of the big-headed turtle Platysternon megacephalum.</title>
        <authorList>
            <person name="Gong S."/>
        </authorList>
    </citation>
    <scope>NUCLEOTIDE SEQUENCE [LARGE SCALE GENOMIC DNA]</scope>
    <source>
        <strain evidence="9">DO16091913</strain>
        <tissue evidence="9">Muscle</tissue>
    </source>
</reference>
<evidence type="ECO:0000256" key="5">
    <source>
        <dbReference type="ARBA" id="ARBA00023002"/>
    </source>
</evidence>
<dbReference type="InterPro" id="IPR036250">
    <property type="entry name" value="AcylCo_DH-like_C"/>
</dbReference>
<dbReference type="GO" id="GO:0017099">
    <property type="term" value="F:very-long-chain fatty acyl-CoA dehydrogenase activity"/>
    <property type="evidence" value="ECO:0007669"/>
    <property type="project" value="TreeGrafter"/>
</dbReference>
<sequence length="220" mass="23642">MFQGRMSTEQVFPYPSVLTEEQIQFLKELVGPVSRFFQEVNDPAANDSLERTPVKNEATGEVKEKITAFIVERAFGGVTHGPPEKKMGIKASNTAEVHFEGVRVPAENVLGPPGAGFKVAMNILNNGRFGMAAALAGTMRGVIGKAVEHAASRTQFGDKIHNFGAIQEKLARMAMLQYVTEVRPPRPRGGRISAPGDGSVSPTAPPQRWPHLSAGRGVPG</sequence>
<dbReference type="Pfam" id="PF00441">
    <property type="entry name" value="Acyl-CoA_dh_1"/>
    <property type="match status" value="1"/>
</dbReference>
<dbReference type="PANTHER" id="PTHR43884">
    <property type="entry name" value="ACYL-COA DEHYDROGENASE"/>
    <property type="match status" value="1"/>
</dbReference>
<evidence type="ECO:0000313" key="9">
    <source>
        <dbReference type="EMBL" id="TFJ95913.1"/>
    </source>
</evidence>
<comment type="caution">
    <text evidence="9">The sequence shown here is derived from an EMBL/GenBank/DDBJ whole genome shotgun (WGS) entry which is preliminary data.</text>
</comment>
<dbReference type="GO" id="GO:0000062">
    <property type="term" value="F:fatty-acyl-CoA binding"/>
    <property type="evidence" value="ECO:0007669"/>
    <property type="project" value="TreeGrafter"/>
</dbReference>
<evidence type="ECO:0000256" key="4">
    <source>
        <dbReference type="ARBA" id="ARBA00022827"/>
    </source>
</evidence>
<dbReference type="Gene3D" id="1.20.140.10">
    <property type="entry name" value="Butyryl-CoA Dehydrogenase, subunit A, domain 3"/>
    <property type="match status" value="1"/>
</dbReference>
<comment type="similarity">
    <text evidence="2">Belongs to the acyl-CoA dehydrogenase family.</text>
</comment>
<keyword evidence="5" id="KW-0560">Oxidoreductase</keyword>
<dbReference type="SUPFAM" id="SSF56645">
    <property type="entry name" value="Acyl-CoA dehydrogenase NM domain-like"/>
    <property type="match status" value="1"/>
</dbReference>
<dbReference type="SUPFAM" id="SSF47203">
    <property type="entry name" value="Acyl-CoA dehydrogenase C-terminal domain-like"/>
    <property type="match status" value="1"/>
</dbReference>
<evidence type="ECO:0000256" key="6">
    <source>
        <dbReference type="ARBA" id="ARBA00048086"/>
    </source>
</evidence>
<keyword evidence="10" id="KW-1185">Reference proteome</keyword>
<evidence type="ECO:0000256" key="2">
    <source>
        <dbReference type="ARBA" id="ARBA00009347"/>
    </source>
</evidence>
<dbReference type="Gene3D" id="2.40.110.10">
    <property type="entry name" value="Butyryl-CoA Dehydrogenase, subunit A, domain 2"/>
    <property type="match status" value="1"/>
</dbReference>
<dbReference type="PANTHER" id="PTHR43884:SF11">
    <property type="entry name" value="VERY LONG-CHAIN SPECIFIC ACYL-COA DEHYDROGENASE, MITOCHONDRIAL"/>
    <property type="match status" value="1"/>
</dbReference>
<evidence type="ECO:0000256" key="1">
    <source>
        <dbReference type="ARBA" id="ARBA00001974"/>
    </source>
</evidence>
<dbReference type="AlphaFoldDB" id="A0A4D9DLV1"/>
<keyword evidence="4" id="KW-0274">FAD</keyword>
<comment type="catalytic activity">
    <reaction evidence="6">
        <text>tetracosanoyl-CoA + oxidized [electron-transfer flavoprotein] + H(+) = (2E)-tetracosenoyl-CoA + reduced [electron-transfer flavoprotein]</text>
        <dbReference type="Rhea" id="RHEA:47232"/>
        <dbReference type="Rhea" id="RHEA-COMP:10685"/>
        <dbReference type="Rhea" id="RHEA-COMP:10686"/>
        <dbReference type="ChEBI" id="CHEBI:15378"/>
        <dbReference type="ChEBI" id="CHEBI:57692"/>
        <dbReference type="ChEBI" id="CHEBI:58307"/>
        <dbReference type="ChEBI" id="CHEBI:65052"/>
        <dbReference type="ChEBI" id="CHEBI:74693"/>
    </reaction>
    <physiologicalReaction direction="left-to-right" evidence="6">
        <dbReference type="Rhea" id="RHEA:47233"/>
    </physiologicalReaction>
</comment>
<dbReference type="InterPro" id="IPR046373">
    <property type="entry name" value="Acyl-CoA_Oxase/DH_mid-dom_sf"/>
</dbReference>
<dbReference type="Proteomes" id="UP000297703">
    <property type="component" value="Unassembled WGS sequence"/>
</dbReference>
<keyword evidence="3" id="KW-0285">Flavoprotein</keyword>
<dbReference type="InterPro" id="IPR009075">
    <property type="entry name" value="AcylCo_DH/oxidase_C"/>
</dbReference>
<dbReference type="InterPro" id="IPR009100">
    <property type="entry name" value="AcylCoA_DH/oxidase_NM_dom_sf"/>
</dbReference>
<feature type="domain" description="Acyl-CoA dehydrogenase/oxidase C-terminal" evidence="8">
    <location>
        <begin position="114"/>
        <end position="175"/>
    </location>
</feature>